<evidence type="ECO:0000256" key="2">
    <source>
        <dbReference type="ARBA" id="ARBA00022741"/>
    </source>
</evidence>
<protein>
    <recommendedName>
        <fullName evidence="8">Transcriptional repressor NrdR</fullName>
    </recommendedName>
</protein>
<dbReference type="EMBL" id="FMUN01000006">
    <property type="protein sequence ID" value="SCY50638.1"/>
    <property type="molecule type" value="Genomic_DNA"/>
</dbReference>
<dbReference type="PROSITE" id="PS51161">
    <property type="entry name" value="ATP_CONE"/>
    <property type="match status" value="1"/>
</dbReference>
<organism evidence="10 11">
    <name type="scientific">Thiohalorhabdus denitrificans</name>
    <dbReference type="NCBI Taxonomy" id="381306"/>
    <lineage>
        <taxon>Bacteria</taxon>
        <taxon>Pseudomonadati</taxon>
        <taxon>Pseudomonadota</taxon>
        <taxon>Gammaproteobacteria</taxon>
        <taxon>Thiohalorhabdales</taxon>
        <taxon>Thiohalorhabdaceae</taxon>
        <taxon>Thiohalorhabdus</taxon>
    </lineage>
</organism>
<evidence type="ECO:0000256" key="6">
    <source>
        <dbReference type="ARBA" id="ARBA00023125"/>
    </source>
</evidence>
<dbReference type="OrthoDB" id="9807461at2"/>
<keyword evidence="2 8" id="KW-0547">Nucleotide-binding</keyword>
<dbReference type="GO" id="GO:0045892">
    <property type="term" value="P:negative regulation of DNA-templated transcription"/>
    <property type="evidence" value="ECO:0007669"/>
    <property type="project" value="UniProtKB-UniRule"/>
</dbReference>
<feature type="domain" description="ATP-cone" evidence="9">
    <location>
        <begin position="49"/>
        <end position="139"/>
    </location>
</feature>
<keyword evidence="3 8" id="KW-0863">Zinc-finger</keyword>
<keyword evidence="11" id="KW-1185">Reference proteome</keyword>
<dbReference type="PANTHER" id="PTHR30455">
    <property type="entry name" value="TRANSCRIPTIONAL REPRESSOR NRDR"/>
    <property type="match status" value="1"/>
</dbReference>
<sequence>MRCPFCSNEETRVQDSRLAEGGAAVRRRRACQACGARFTTFERVEMRLPQVVKGDGRREPFSEDKLRAGLMRALEKRPVASEAVEGVVQDIKQRLMQSGEKELPSRRIGEWVMEALRDLDEVAYVRFASVYRRFEDVNAFRAELDRLNREEG</sequence>
<dbReference type="STRING" id="381306.AN478_05205"/>
<evidence type="ECO:0000313" key="10">
    <source>
        <dbReference type="EMBL" id="SCY50638.1"/>
    </source>
</evidence>
<evidence type="ECO:0000256" key="1">
    <source>
        <dbReference type="ARBA" id="ARBA00022491"/>
    </source>
</evidence>
<keyword evidence="5 8" id="KW-0805">Transcription regulation</keyword>
<evidence type="ECO:0000259" key="9">
    <source>
        <dbReference type="PROSITE" id="PS51161"/>
    </source>
</evidence>
<keyword evidence="1 8" id="KW-0678">Repressor</keyword>
<evidence type="ECO:0000256" key="3">
    <source>
        <dbReference type="ARBA" id="ARBA00022771"/>
    </source>
</evidence>
<keyword evidence="4 8" id="KW-0067">ATP-binding</keyword>
<keyword evidence="7 8" id="KW-0804">Transcription</keyword>
<accession>A0A0P9CV90</accession>
<comment type="function">
    <text evidence="8">Negatively regulates transcription of bacterial ribonucleotide reductase nrd genes and operons by binding to NrdR-boxes.</text>
</comment>
<keyword evidence="8" id="KW-0862">Zinc</keyword>
<evidence type="ECO:0000256" key="8">
    <source>
        <dbReference type="HAMAP-Rule" id="MF_00440"/>
    </source>
</evidence>
<keyword evidence="6 8" id="KW-0238">DNA-binding</keyword>
<dbReference type="Pfam" id="PF22811">
    <property type="entry name" value="Zn_ribbon_NrdR"/>
    <property type="match status" value="1"/>
</dbReference>
<feature type="zinc finger region" evidence="8">
    <location>
        <begin position="3"/>
        <end position="34"/>
    </location>
</feature>
<evidence type="ECO:0000313" key="11">
    <source>
        <dbReference type="Proteomes" id="UP000183104"/>
    </source>
</evidence>
<evidence type="ECO:0000256" key="4">
    <source>
        <dbReference type="ARBA" id="ARBA00022840"/>
    </source>
</evidence>
<evidence type="ECO:0000256" key="5">
    <source>
        <dbReference type="ARBA" id="ARBA00023015"/>
    </source>
</evidence>
<dbReference type="NCBIfam" id="TIGR00244">
    <property type="entry name" value="transcriptional regulator NrdR"/>
    <property type="match status" value="1"/>
</dbReference>
<dbReference type="Proteomes" id="UP000183104">
    <property type="component" value="Unassembled WGS sequence"/>
</dbReference>
<proteinExistence type="inferred from homology"/>
<keyword evidence="8" id="KW-0479">Metal-binding</keyword>
<dbReference type="PATRIC" id="fig|381306.5.peg.2233"/>
<dbReference type="RefSeq" id="WP_054965564.1">
    <property type="nucleotide sequence ID" value="NZ_FMUN01000006.1"/>
</dbReference>
<gene>
    <name evidence="8" type="primary">nrdR</name>
    <name evidence="10" type="ORF">SAMN05661077_2339</name>
</gene>
<comment type="similarity">
    <text evidence="8">Belongs to the NrdR family.</text>
</comment>
<reference evidence="11" key="1">
    <citation type="submission" date="2016-10" db="EMBL/GenBank/DDBJ databases">
        <authorList>
            <person name="Varghese N."/>
        </authorList>
    </citation>
    <scope>NUCLEOTIDE SEQUENCE [LARGE SCALE GENOMIC DNA]</scope>
    <source>
        <strain evidence="11">HL 19</strain>
    </source>
</reference>
<dbReference type="PANTHER" id="PTHR30455:SF2">
    <property type="entry name" value="TRANSCRIPTIONAL REPRESSOR NRDR"/>
    <property type="match status" value="1"/>
</dbReference>
<dbReference type="InterPro" id="IPR005144">
    <property type="entry name" value="ATP-cone_dom"/>
</dbReference>
<dbReference type="GO" id="GO:0003677">
    <property type="term" value="F:DNA binding"/>
    <property type="evidence" value="ECO:0007669"/>
    <property type="project" value="UniProtKB-KW"/>
</dbReference>
<dbReference type="GO" id="GO:0005524">
    <property type="term" value="F:ATP binding"/>
    <property type="evidence" value="ECO:0007669"/>
    <property type="project" value="UniProtKB-UniRule"/>
</dbReference>
<dbReference type="HAMAP" id="MF_00440">
    <property type="entry name" value="NrdR"/>
    <property type="match status" value="1"/>
</dbReference>
<name>A0A0P9CV90_9GAMM</name>
<evidence type="ECO:0000256" key="7">
    <source>
        <dbReference type="ARBA" id="ARBA00023163"/>
    </source>
</evidence>
<dbReference type="Pfam" id="PF03477">
    <property type="entry name" value="ATP-cone"/>
    <property type="match status" value="1"/>
</dbReference>
<dbReference type="InterPro" id="IPR003796">
    <property type="entry name" value="RNR_NrdR-like"/>
</dbReference>
<dbReference type="GO" id="GO:0008270">
    <property type="term" value="F:zinc ion binding"/>
    <property type="evidence" value="ECO:0007669"/>
    <property type="project" value="UniProtKB-UniRule"/>
</dbReference>
<dbReference type="InterPro" id="IPR055173">
    <property type="entry name" value="NrdR-like_N"/>
</dbReference>
<comment type="cofactor">
    <cofactor evidence="8">
        <name>Zn(2+)</name>
        <dbReference type="ChEBI" id="CHEBI:29105"/>
    </cofactor>
    <text evidence="8">Binds 1 zinc ion.</text>
</comment>
<dbReference type="AlphaFoldDB" id="A0A0P9CV90"/>